<evidence type="ECO:0000256" key="1">
    <source>
        <dbReference type="SAM" id="Phobius"/>
    </source>
</evidence>
<name>A0ABV1RUL4_9BACT</name>
<keyword evidence="3" id="KW-1185">Reference proteome</keyword>
<protein>
    <recommendedName>
        <fullName evidence="4">CPBP family intramembrane metalloprotease</fullName>
    </recommendedName>
</protein>
<evidence type="ECO:0008006" key="4">
    <source>
        <dbReference type="Google" id="ProtNLM"/>
    </source>
</evidence>
<feature type="transmembrane region" description="Helical" evidence="1">
    <location>
        <begin position="40"/>
        <end position="62"/>
    </location>
</feature>
<reference evidence="2 3" key="1">
    <citation type="submission" date="2024-06" db="EMBL/GenBank/DDBJ databases">
        <title>Pontibacter populi HYL7-15.</title>
        <authorList>
            <person name="Kim M.K."/>
        </authorList>
    </citation>
    <scope>NUCLEOTIDE SEQUENCE [LARGE SCALE GENOMIC DNA]</scope>
    <source>
        <strain evidence="2 3">HYL7-15</strain>
    </source>
</reference>
<sequence>MLKTFTANLKQTASDLLSFLRKPTDSPETDMPTKGKLRELLNMIIIKALIAIVFSGLIWLIQELGLYKIDGHAMEGMLRNKPVWEIILLGIVLIPLLEEIIFRFGLRFRRGYFTFLLLVVLLAIGVYAFKMMPLMWALTIIFLSSVLMVLYLIKAYAIGEFLERIWPRVYGMLFYGVAITFGLVHIFNYSDFDFTSLAVLLIPVLIGSQIWGGLSMGYMRVKYGFAWGFFLHAAHNAVFMIPGLLFINQLEEKLNVNNDTYSLTVEEHFYYDRTLDSKRMISVDTAAFVNTKLNEVIVHLIQAEDVSIVNNTGSNFTPAVNLYYKSETADLAKTNKTILSELQKLYKFDITKANVEKEMWDVEVENNTALAASASDRGGITSEVTIDKKGIEMHNVTIEQLISTLQNEYSVAMADKTTDAGRYNFTFSKKGFEELKEELKGKYGLVLQSKMIEAQQVLVEFRK</sequence>
<dbReference type="Proteomes" id="UP001476807">
    <property type="component" value="Unassembled WGS sequence"/>
</dbReference>
<evidence type="ECO:0000313" key="3">
    <source>
        <dbReference type="Proteomes" id="UP001476807"/>
    </source>
</evidence>
<gene>
    <name evidence="2" type="ORF">ABS362_10830</name>
</gene>
<keyword evidence="1" id="KW-0812">Transmembrane</keyword>
<feature type="transmembrane region" description="Helical" evidence="1">
    <location>
        <begin position="194"/>
        <end position="214"/>
    </location>
</feature>
<keyword evidence="1" id="KW-1133">Transmembrane helix</keyword>
<feature type="transmembrane region" description="Helical" evidence="1">
    <location>
        <begin position="135"/>
        <end position="157"/>
    </location>
</feature>
<keyword evidence="1" id="KW-0472">Membrane</keyword>
<evidence type="ECO:0000313" key="2">
    <source>
        <dbReference type="EMBL" id="MER2998040.1"/>
    </source>
</evidence>
<proteinExistence type="predicted"/>
<feature type="transmembrane region" description="Helical" evidence="1">
    <location>
        <begin position="226"/>
        <end position="247"/>
    </location>
</feature>
<feature type="transmembrane region" description="Helical" evidence="1">
    <location>
        <begin position="82"/>
        <end position="100"/>
    </location>
</feature>
<dbReference type="EMBL" id="JBEOKT010000008">
    <property type="protein sequence ID" value="MER2998040.1"/>
    <property type="molecule type" value="Genomic_DNA"/>
</dbReference>
<comment type="caution">
    <text evidence="2">The sequence shown here is derived from an EMBL/GenBank/DDBJ whole genome shotgun (WGS) entry which is preliminary data.</text>
</comment>
<feature type="transmembrane region" description="Helical" evidence="1">
    <location>
        <begin position="112"/>
        <end position="129"/>
    </location>
</feature>
<organism evidence="2 3">
    <name type="scientific">Pontibacter populi</name>
    <dbReference type="NCBI Taxonomy" id="890055"/>
    <lineage>
        <taxon>Bacteria</taxon>
        <taxon>Pseudomonadati</taxon>
        <taxon>Bacteroidota</taxon>
        <taxon>Cytophagia</taxon>
        <taxon>Cytophagales</taxon>
        <taxon>Hymenobacteraceae</taxon>
        <taxon>Pontibacter</taxon>
    </lineage>
</organism>
<accession>A0ABV1RUL4</accession>
<dbReference type="RefSeq" id="WP_350412495.1">
    <property type="nucleotide sequence ID" value="NZ_JBEOKT010000008.1"/>
</dbReference>
<feature type="transmembrane region" description="Helical" evidence="1">
    <location>
        <begin position="169"/>
        <end position="188"/>
    </location>
</feature>